<gene>
    <name evidence="1" type="ORF">SAMN06265222_10610</name>
</gene>
<sequence length="59" mass="6678">MRGRVKFCVRQFIGGKLIFENQLEFSRSTCPVASNAGLYDNGDKLRPFARLGPRDFLIA</sequence>
<organism evidence="1 2">
    <name type="scientific">Neorhodopirellula lusitana</name>
    <dbReference type="NCBI Taxonomy" id="445327"/>
    <lineage>
        <taxon>Bacteria</taxon>
        <taxon>Pseudomonadati</taxon>
        <taxon>Planctomycetota</taxon>
        <taxon>Planctomycetia</taxon>
        <taxon>Pirellulales</taxon>
        <taxon>Pirellulaceae</taxon>
        <taxon>Neorhodopirellula</taxon>
    </lineage>
</organism>
<evidence type="ECO:0000313" key="2">
    <source>
        <dbReference type="Proteomes" id="UP001158067"/>
    </source>
</evidence>
<dbReference type="EMBL" id="FXUG01000006">
    <property type="protein sequence ID" value="SMP58160.1"/>
    <property type="molecule type" value="Genomic_DNA"/>
</dbReference>
<accession>A0ABY1Q469</accession>
<proteinExistence type="predicted"/>
<keyword evidence="2" id="KW-1185">Reference proteome</keyword>
<name>A0ABY1Q469_9BACT</name>
<evidence type="ECO:0000313" key="1">
    <source>
        <dbReference type="EMBL" id="SMP58160.1"/>
    </source>
</evidence>
<reference evidence="1 2" key="1">
    <citation type="submission" date="2017-05" db="EMBL/GenBank/DDBJ databases">
        <authorList>
            <person name="Varghese N."/>
            <person name="Submissions S."/>
        </authorList>
    </citation>
    <scope>NUCLEOTIDE SEQUENCE [LARGE SCALE GENOMIC DNA]</scope>
    <source>
        <strain evidence="1 2">DSM 25457</strain>
    </source>
</reference>
<protein>
    <submittedName>
        <fullName evidence="1">Uncharacterized protein</fullName>
    </submittedName>
</protein>
<dbReference type="Proteomes" id="UP001158067">
    <property type="component" value="Unassembled WGS sequence"/>
</dbReference>
<comment type="caution">
    <text evidence="1">The sequence shown here is derived from an EMBL/GenBank/DDBJ whole genome shotgun (WGS) entry which is preliminary data.</text>
</comment>